<dbReference type="PANTHER" id="PTHR15441:SF1">
    <property type="entry name" value="RIBONUCLEASE P PROTEIN SUBUNIT P14"/>
    <property type="match status" value="1"/>
</dbReference>
<dbReference type="GO" id="GO:0033204">
    <property type="term" value="F:ribonuclease P RNA binding"/>
    <property type="evidence" value="ECO:0007669"/>
    <property type="project" value="TreeGrafter"/>
</dbReference>
<comment type="caution">
    <text evidence="3">The sequence shown here is derived from an EMBL/GenBank/DDBJ whole genome shotgun (WGS) entry which is preliminary data.</text>
</comment>
<dbReference type="InterPro" id="IPR038085">
    <property type="entry name" value="Rnp2-like_sf"/>
</dbReference>
<comment type="similarity">
    <text evidence="1">Belongs to the eukaryotic/archaeal RNase P protein component 2 family.</text>
</comment>
<dbReference type="PANTHER" id="PTHR15441">
    <property type="entry name" value="RIBONUCLEASE P PROTEIN SUBUNIT P14"/>
    <property type="match status" value="1"/>
</dbReference>
<sequence length="114" mass="12519">MQDGRSQGQRAVKHIYMRLCLQLGAPVMRSTKDTFLQVLEEALTSLYGLVGGALLIDLIDFKALTGIATLRCRKGDVQRIWAAATFVTKFNNVPCRLKVLEASPSLVPDAGLEK</sequence>
<reference evidence="3 4" key="1">
    <citation type="journal article" date="2021" name="Nat. Plants">
        <title>The Taxus genome provides insights into paclitaxel biosynthesis.</title>
        <authorList>
            <person name="Xiong X."/>
            <person name="Gou J."/>
            <person name="Liao Q."/>
            <person name="Li Y."/>
            <person name="Zhou Q."/>
            <person name="Bi G."/>
            <person name="Li C."/>
            <person name="Du R."/>
            <person name="Wang X."/>
            <person name="Sun T."/>
            <person name="Guo L."/>
            <person name="Liang H."/>
            <person name="Lu P."/>
            <person name="Wu Y."/>
            <person name="Zhang Z."/>
            <person name="Ro D.K."/>
            <person name="Shang Y."/>
            <person name="Huang S."/>
            <person name="Yan J."/>
        </authorList>
    </citation>
    <scope>NUCLEOTIDE SEQUENCE [LARGE SCALE GENOMIC DNA]</scope>
    <source>
        <strain evidence="3">Ta-2019</strain>
    </source>
</reference>
<evidence type="ECO:0000313" key="4">
    <source>
        <dbReference type="Proteomes" id="UP000824469"/>
    </source>
</evidence>
<name>A0AA38F813_TAXCH</name>
<evidence type="ECO:0000256" key="1">
    <source>
        <dbReference type="ARBA" id="ARBA00010800"/>
    </source>
</evidence>
<keyword evidence="4" id="KW-1185">Reference proteome</keyword>
<dbReference type="EMBL" id="JAHRHJ020000011">
    <property type="protein sequence ID" value="KAH9296064.1"/>
    <property type="molecule type" value="Genomic_DNA"/>
</dbReference>
<gene>
    <name evidence="3" type="ORF">KI387_039652</name>
</gene>
<dbReference type="InterPro" id="IPR002759">
    <property type="entry name" value="Pop5/Rpp14/Rnp2-like"/>
</dbReference>
<proteinExistence type="inferred from homology"/>
<dbReference type="GO" id="GO:0030681">
    <property type="term" value="C:multimeric ribonuclease P complex"/>
    <property type="evidence" value="ECO:0007669"/>
    <property type="project" value="TreeGrafter"/>
</dbReference>
<organism evidence="3 4">
    <name type="scientific">Taxus chinensis</name>
    <name type="common">Chinese yew</name>
    <name type="synonym">Taxus wallichiana var. chinensis</name>
    <dbReference type="NCBI Taxonomy" id="29808"/>
    <lineage>
        <taxon>Eukaryota</taxon>
        <taxon>Viridiplantae</taxon>
        <taxon>Streptophyta</taxon>
        <taxon>Embryophyta</taxon>
        <taxon>Tracheophyta</taxon>
        <taxon>Spermatophyta</taxon>
        <taxon>Pinopsida</taxon>
        <taxon>Pinidae</taxon>
        <taxon>Conifers II</taxon>
        <taxon>Cupressales</taxon>
        <taxon>Taxaceae</taxon>
        <taxon>Taxus</taxon>
    </lineage>
</organism>
<evidence type="ECO:0000256" key="2">
    <source>
        <dbReference type="ARBA" id="ARBA00022694"/>
    </source>
</evidence>
<dbReference type="Pfam" id="PF01900">
    <property type="entry name" value="RNase_P_Rpp14"/>
    <property type="match status" value="1"/>
</dbReference>
<dbReference type="OMA" id="AKIWAAT"/>
<protein>
    <submittedName>
        <fullName evidence="3">Uncharacterized protein</fullName>
    </submittedName>
</protein>
<dbReference type="GO" id="GO:0001682">
    <property type="term" value="P:tRNA 5'-leader removal"/>
    <property type="evidence" value="ECO:0007669"/>
    <property type="project" value="InterPro"/>
</dbReference>
<evidence type="ECO:0000313" key="3">
    <source>
        <dbReference type="EMBL" id="KAH9296064.1"/>
    </source>
</evidence>
<dbReference type="Gene3D" id="3.30.70.3250">
    <property type="entry name" value="Ribonuclease P, Pop5 subunit"/>
    <property type="match status" value="1"/>
</dbReference>
<dbReference type="AlphaFoldDB" id="A0AA38F813"/>
<dbReference type="Proteomes" id="UP000824469">
    <property type="component" value="Unassembled WGS sequence"/>
</dbReference>
<dbReference type="GO" id="GO:0005730">
    <property type="term" value="C:nucleolus"/>
    <property type="evidence" value="ECO:0007669"/>
    <property type="project" value="TreeGrafter"/>
</dbReference>
<dbReference type="SUPFAM" id="SSF160350">
    <property type="entry name" value="Rnp2-like"/>
    <property type="match status" value="1"/>
</dbReference>
<accession>A0AA38F813</accession>
<keyword evidence="2" id="KW-0819">tRNA processing</keyword>